<evidence type="ECO:0000256" key="1">
    <source>
        <dbReference type="SAM" id="MobiDB-lite"/>
    </source>
</evidence>
<dbReference type="RefSeq" id="WP_153288331.1">
    <property type="nucleotide sequence ID" value="NZ_CP045643.1"/>
</dbReference>
<accession>A0A5Q0LA80</accession>
<dbReference type="AlphaFoldDB" id="A0A5Q0LA80"/>
<dbReference type="Pfam" id="PF13443">
    <property type="entry name" value="HTH_26"/>
    <property type="match status" value="1"/>
</dbReference>
<dbReference type="EMBL" id="CP045643">
    <property type="protein sequence ID" value="QFZ73982.1"/>
    <property type="molecule type" value="Genomic_DNA"/>
</dbReference>
<name>A0A5Q0LA80_9ACTN</name>
<reference evidence="3 4" key="1">
    <citation type="submission" date="2019-10" db="EMBL/GenBank/DDBJ databases">
        <title>A novel species.</title>
        <authorList>
            <person name="Gao J."/>
        </authorList>
    </citation>
    <scope>NUCLEOTIDE SEQUENCE [LARGE SCALE GENOMIC DNA]</scope>
    <source>
        <strain evidence="3 4">QMT-28</strain>
    </source>
</reference>
<gene>
    <name evidence="3" type="ORF">GFH48_12650</name>
</gene>
<keyword evidence="4" id="KW-1185">Reference proteome</keyword>
<proteinExistence type="predicted"/>
<protein>
    <submittedName>
        <fullName evidence="3">Helix-turn-helix domain-containing protein</fullName>
    </submittedName>
</protein>
<evidence type="ECO:0000313" key="4">
    <source>
        <dbReference type="Proteomes" id="UP000326179"/>
    </source>
</evidence>
<sequence length="115" mass="12890">MTAKLDYQWHLRELMAQRGMFSTTDLRPLLAERGIDLSASQTYRLVTEKPERLSMKTLMAVLDILGCRMEELIEPVRATAKARRTASDQAPADGTAEGGVGSFRPRRARILPDSQ</sequence>
<dbReference type="Proteomes" id="UP000326179">
    <property type="component" value="Chromosome"/>
</dbReference>
<evidence type="ECO:0000313" key="3">
    <source>
        <dbReference type="EMBL" id="QFZ73982.1"/>
    </source>
</evidence>
<feature type="domain" description="HTH cro/C1-type" evidence="2">
    <location>
        <begin position="10"/>
        <end position="76"/>
    </location>
</feature>
<dbReference type="InterPro" id="IPR001387">
    <property type="entry name" value="Cro/C1-type_HTH"/>
</dbReference>
<dbReference type="KEGG" id="sfy:GFH48_12650"/>
<evidence type="ECO:0000259" key="2">
    <source>
        <dbReference type="Pfam" id="PF13443"/>
    </source>
</evidence>
<feature type="region of interest" description="Disordered" evidence="1">
    <location>
        <begin position="80"/>
        <end position="115"/>
    </location>
</feature>
<organism evidence="3 4">
    <name type="scientific">Streptomyces fagopyri</name>
    <dbReference type="NCBI Taxonomy" id="2662397"/>
    <lineage>
        <taxon>Bacteria</taxon>
        <taxon>Bacillati</taxon>
        <taxon>Actinomycetota</taxon>
        <taxon>Actinomycetes</taxon>
        <taxon>Kitasatosporales</taxon>
        <taxon>Streptomycetaceae</taxon>
        <taxon>Streptomyces</taxon>
    </lineage>
</organism>